<dbReference type="SUPFAM" id="SSF52743">
    <property type="entry name" value="Subtilisin-like"/>
    <property type="match status" value="1"/>
</dbReference>
<evidence type="ECO:0000256" key="4">
    <source>
        <dbReference type="ARBA" id="ARBA00022825"/>
    </source>
</evidence>
<dbReference type="InterPro" id="IPR036852">
    <property type="entry name" value="Peptidase_S8/S53_dom_sf"/>
</dbReference>
<dbReference type="GO" id="GO:0004252">
    <property type="term" value="F:serine-type endopeptidase activity"/>
    <property type="evidence" value="ECO:0007669"/>
    <property type="project" value="UniProtKB-UniRule"/>
</dbReference>
<evidence type="ECO:0000256" key="3">
    <source>
        <dbReference type="ARBA" id="ARBA00022801"/>
    </source>
</evidence>
<keyword evidence="3 5" id="KW-0378">Hydrolase</keyword>
<feature type="active site" description="Charge relay system" evidence="5">
    <location>
        <position position="458"/>
    </location>
</feature>
<dbReference type="InterPro" id="IPR023827">
    <property type="entry name" value="Peptidase_S8_Asp-AS"/>
</dbReference>
<dbReference type="Gene3D" id="3.40.50.200">
    <property type="entry name" value="Peptidase S8/S53 domain"/>
    <property type="match status" value="1"/>
</dbReference>
<keyword evidence="4 5" id="KW-0720">Serine protease</keyword>
<evidence type="ECO:0000256" key="1">
    <source>
        <dbReference type="ARBA" id="ARBA00011073"/>
    </source>
</evidence>
<sequence>MPACLGSPSRGKDRSGGCVKIMQAIVSWRPRPSIGRALGHPGMRRKIMSIVTPVTGFTRSTAIALLASISNLTPAPAQPADIGAFQTLEAPMDVDAPEIDDLMTTARAQGLVRVIARVARPAGVPTDRIGAAEIAAATNEFVNRAQNLGVAGAEPIVGLPLAVIEVTAEQLRQMAAAGLVSHIVEDVPEPPTLQDSIPLVNADDAATLGVNGAGQTIAILDTGVEAAHPFFGGRVVSEACFSSNSTASGATSVCPGGVTNSTAAGSAAPCGNAGCDHGTHVAGIAAGSDTARRGVAPQADIIAIQVFSLFTDSTTPGGPQSCANNGRPSPCILTFQSDQIRGLQRVFDLRNNFTIAAVNMSLGGGDFATCDNDPRKALVDQLRAADIATVMSSGNGGSSTGVGAPGCITTAITVGNTTKTDTVATTSDSAAVVDLLAPGTNITSSILNGNFGAKTGTSMAAPHVAGAVAALRSLRNNLTVDQIEQVLKCTGISITDTRNNLTRPRINLEAAVRALPTTTPVCGEVVAPVVQYILEDDEPLGVRAIAPIIDYAIKAAE</sequence>
<feature type="active site" description="Charge relay system" evidence="5">
    <location>
        <position position="221"/>
    </location>
</feature>
<dbReference type="PRINTS" id="PR00723">
    <property type="entry name" value="SUBTILISIN"/>
</dbReference>
<feature type="domain" description="Peptidase S8/S53" evidence="7">
    <location>
        <begin position="212"/>
        <end position="490"/>
    </location>
</feature>
<evidence type="ECO:0000256" key="2">
    <source>
        <dbReference type="ARBA" id="ARBA00022670"/>
    </source>
</evidence>
<evidence type="ECO:0000313" key="8">
    <source>
        <dbReference type="EMBL" id="PAQ11585.1"/>
    </source>
</evidence>
<name>A0A271LWJ1_9HYPH</name>
<dbReference type="Proteomes" id="UP000216442">
    <property type="component" value="Unassembled WGS sequence"/>
</dbReference>
<accession>A0A271LWJ1</accession>
<reference evidence="8 9" key="1">
    <citation type="submission" date="2017-08" db="EMBL/GenBank/DDBJ databases">
        <title>Mesorhizobium wenxinae sp. nov., a novel rhizobial species isolated from root nodules of chickpea (Cicer arietinum L.).</title>
        <authorList>
            <person name="Zhang J."/>
        </authorList>
    </citation>
    <scope>NUCLEOTIDE SEQUENCE [LARGE SCALE GENOMIC DNA]</scope>
    <source>
        <strain evidence="8 9">SDW018</strain>
    </source>
</reference>
<keyword evidence="9" id="KW-1185">Reference proteome</keyword>
<dbReference type="GO" id="GO:0006508">
    <property type="term" value="P:proteolysis"/>
    <property type="evidence" value="ECO:0007669"/>
    <property type="project" value="UniProtKB-KW"/>
</dbReference>
<organism evidence="8 9">
    <name type="scientific">Mesorhizobium temperatum</name>
    <dbReference type="NCBI Taxonomy" id="241416"/>
    <lineage>
        <taxon>Bacteria</taxon>
        <taxon>Pseudomonadati</taxon>
        <taxon>Pseudomonadota</taxon>
        <taxon>Alphaproteobacteria</taxon>
        <taxon>Hyphomicrobiales</taxon>
        <taxon>Phyllobacteriaceae</taxon>
        <taxon>Mesorhizobium</taxon>
    </lineage>
</organism>
<dbReference type="OrthoDB" id="9804931at2"/>
<evidence type="ECO:0000313" key="9">
    <source>
        <dbReference type="Proteomes" id="UP000216442"/>
    </source>
</evidence>
<comment type="similarity">
    <text evidence="1 5 6">Belongs to the peptidase S8 family.</text>
</comment>
<dbReference type="PROSITE" id="PS00137">
    <property type="entry name" value="SUBTILASE_HIS"/>
    <property type="match status" value="1"/>
</dbReference>
<dbReference type="EMBL" id="NPKJ01000018">
    <property type="protein sequence ID" value="PAQ11585.1"/>
    <property type="molecule type" value="Genomic_DNA"/>
</dbReference>
<dbReference type="Pfam" id="PF00082">
    <property type="entry name" value="Peptidase_S8"/>
    <property type="match status" value="1"/>
</dbReference>
<proteinExistence type="inferred from homology"/>
<dbReference type="InterPro" id="IPR000209">
    <property type="entry name" value="Peptidase_S8/S53_dom"/>
</dbReference>
<protein>
    <recommendedName>
        <fullName evidence="7">Peptidase S8/S53 domain-containing protein</fullName>
    </recommendedName>
</protein>
<gene>
    <name evidence="8" type="ORF">CIT26_03805</name>
</gene>
<dbReference type="InterPro" id="IPR050131">
    <property type="entry name" value="Peptidase_S8_subtilisin-like"/>
</dbReference>
<comment type="caution">
    <text evidence="8">The sequence shown here is derived from an EMBL/GenBank/DDBJ whole genome shotgun (WGS) entry which is preliminary data.</text>
</comment>
<dbReference type="PANTHER" id="PTHR43806:SF11">
    <property type="entry name" value="CEREVISIN-RELATED"/>
    <property type="match status" value="1"/>
</dbReference>
<evidence type="ECO:0000259" key="7">
    <source>
        <dbReference type="Pfam" id="PF00082"/>
    </source>
</evidence>
<dbReference type="PROSITE" id="PS00138">
    <property type="entry name" value="SUBTILASE_SER"/>
    <property type="match status" value="1"/>
</dbReference>
<dbReference type="InterPro" id="IPR015500">
    <property type="entry name" value="Peptidase_S8_subtilisin-rel"/>
</dbReference>
<dbReference type="PANTHER" id="PTHR43806">
    <property type="entry name" value="PEPTIDASE S8"/>
    <property type="match status" value="1"/>
</dbReference>
<evidence type="ECO:0000256" key="6">
    <source>
        <dbReference type="RuleBase" id="RU003355"/>
    </source>
</evidence>
<dbReference type="AlphaFoldDB" id="A0A271LWJ1"/>
<dbReference type="InterPro" id="IPR022398">
    <property type="entry name" value="Peptidase_S8_His-AS"/>
</dbReference>
<keyword evidence="2 5" id="KW-0645">Protease</keyword>
<dbReference type="PROSITE" id="PS00136">
    <property type="entry name" value="SUBTILASE_ASP"/>
    <property type="match status" value="1"/>
</dbReference>
<dbReference type="InterPro" id="IPR023828">
    <property type="entry name" value="Peptidase_S8_Ser-AS"/>
</dbReference>
<dbReference type="PROSITE" id="PS51892">
    <property type="entry name" value="SUBTILASE"/>
    <property type="match status" value="1"/>
</dbReference>
<feature type="active site" description="Charge relay system" evidence="5">
    <location>
        <position position="277"/>
    </location>
</feature>
<evidence type="ECO:0000256" key="5">
    <source>
        <dbReference type="PROSITE-ProRule" id="PRU01240"/>
    </source>
</evidence>